<keyword evidence="5" id="KW-0804">Transcription</keyword>
<dbReference type="Ensembl" id="ENSEBUT00000019573.1">
    <property type="protein sequence ID" value="ENSEBUP00000018996.1"/>
    <property type="gene ID" value="ENSEBUG00000011847.1"/>
</dbReference>
<dbReference type="GO" id="GO:0000981">
    <property type="term" value="F:DNA-binding transcription factor activity, RNA polymerase II-specific"/>
    <property type="evidence" value="ECO:0007669"/>
    <property type="project" value="TreeGrafter"/>
</dbReference>
<protein>
    <recommendedName>
        <fullName evidence="9">Transcription factor Spi-C</fullName>
    </recommendedName>
</protein>
<feature type="region of interest" description="Disordered" evidence="11">
    <location>
        <begin position="70"/>
        <end position="102"/>
    </location>
</feature>
<dbReference type="GeneTree" id="ENSGT00940000162754"/>
<keyword evidence="14" id="KW-1185">Reference proteome</keyword>
<evidence type="ECO:0000256" key="8">
    <source>
        <dbReference type="ARBA" id="ARBA00063209"/>
    </source>
</evidence>
<dbReference type="GO" id="GO:0030154">
    <property type="term" value="P:cell differentiation"/>
    <property type="evidence" value="ECO:0007669"/>
    <property type="project" value="TreeGrafter"/>
</dbReference>
<comment type="similarity">
    <text evidence="2 10">Belongs to the ETS family.</text>
</comment>
<keyword evidence="6 10" id="KW-0539">Nucleus</keyword>
<dbReference type="PROSITE" id="PS50061">
    <property type="entry name" value="ETS_DOMAIN_3"/>
    <property type="match status" value="1"/>
</dbReference>
<reference evidence="13" key="2">
    <citation type="submission" date="2025-09" db="UniProtKB">
        <authorList>
            <consortium name="Ensembl"/>
        </authorList>
    </citation>
    <scope>IDENTIFICATION</scope>
</reference>
<accession>A0A8C4QS13</accession>
<comment type="function">
    <text evidence="7">Controls the development of red pulp macrophages required for red blood cells recycling and iron homeostasis. Transcription factor that binds to the PU-box, a purine-rich DNA sequence (5'-GAGGA[AT]-3') that can act as a lymphoid-specific enhancer. Regulates VCAM1 gene expression.</text>
</comment>
<dbReference type="GO" id="GO:0005634">
    <property type="term" value="C:nucleus"/>
    <property type="evidence" value="ECO:0007669"/>
    <property type="project" value="UniProtKB-SubCell"/>
</dbReference>
<dbReference type="Proteomes" id="UP000694388">
    <property type="component" value="Unplaced"/>
</dbReference>
<dbReference type="InterPro" id="IPR036390">
    <property type="entry name" value="WH_DNA-bd_sf"/>
</dbReference>
<dbReference type="Pfam" id="PF00178">
    <property type="entry name" value="Ets"/>
    <property type="match status" value="1"/>
</dbReference>
<dbReference type="PRINTS" id="PR00454">
    <property type="entry name" value="ETSDOMAIN"/>
</dbReference>
<feature type="compositionally biased region" description="Acidic residues" evidence="11">
    <location>
        <begin position="70"/>
        <end position="79"/>
    </location>
</feature>
<comment type="subcellular location">
    <subcellularLocation>
        <location evidence="1 10">Nucleus</location>
    </subcellularLocation>
</comment>
<evidence type="ECO:0000256" key="3">
    <source>
        <dbReference type="ARBA" id="ARBA00023015"/>
    </source>
</evidence>
<reference evidence="13" key="1">
    <citation type="submission" date="2025-08" db="UniProtKB">
        <authorList>
            <consortium name="Ensembl"/>
        </authorList>
    </citation>
    <scope>IDENTIFICATION</scope>
</reference>
<dbReference type="FunFam" id="1.10.10.10:FF:000335">
    <property type="entry name" value="Spi-C transcription factor"/>
    <property type="match status" value="1"/>
</dbReference>
<dbReference type="SMART" id="SM00413">
    <property type="entry name" value="ETS"/>
    <property type="match status" value="1"/>
</dbReference>
<proteinExistence type="inferred from homology"/>
<sequence length="210" mass="24216">MSAETELTLELIEQFIERDLETMGDERRGGVIVDNPALLATIRESNPTLCGKNEISLLTLTSLSPLNKFDEEEEDDDSDVPTLQISDSEGEGEEGKEVEESVPKKGIVVSRKRAPRSNKTRLYQFLLQILQDQKMAHCVWWVDRSKGIFQFSSRNKEELARTWGQRKGNRKPMTYQKLARALRNYEQTGEIIKVKKKLMYQFGSQMMRLL</sequence>
<keyword evidence="3" id="KW-0805">Transcription regulation</keyword>
<comment type="subunit">
    <text evidence="8">Binds DNA as a monomer.</text>
</comment>
<dbReference type="AlphaFoldDB" id="A0A8C4QS13"/>
<dbReference type="Gene3D" id="1.10.10.10">
    <property type="entry name" value="Winged helix-like DNA-binding domain superfamily/Winged helix DNA-binding domain"/>
    <property type="match status" value="1"/>
</dbReference>
<evidence type="ECO:0000256" key="6">
    <source>
        <dbReference type="ARBA" id="ARBA00023242"/>
    </source>
</evidence>
<dbReference type="InterPro" id="IPR046328">
    <property type="entry name" value="ETS_fam"/>
</dbReference>
<dbReference type="PANTHER" id="PTHR11849:SF276">
    <property type="entry name" value="TRANSCRIPTION FACTOR SPI-C-LIKE"/>
    <property type="match status" value="1"/>
</dbReference>
<keyword evidence="4 10" id="KW-0238">DNA-binding</keyword>
<feature type="domain" description="ETS" evidence="12">
    <location>
        <begin position="120"/>
        <end position="203"/>
    </location>
</feature>
<evidence type="ECO:0000256" key="7">
    <source>
        <dbReference type="ARBA" id="ARBA00055710"/>
    </source>
</evidence>
<dbReference type="InterPro" id="IPR036388">
    <property type="entry name" value="WH-like_DNA-bd_sf"/>
</dbReference>
<evidence type="ECO:0000313" key="13">
    <source>
        <dbReference type="Ensembl" id="ENSEBUP00000018996.1"/>
    </source>
</evidence>
<organism evidence="13 14">
    <name type="scientific">Eptatretus burgeri</name>
    <name type="common">Inshore hagfish</name>
    <dbReference type="NCBI Taxonomy" id="7764"/>
    <lineage>
        <taxon>Eukaryota</taxon>
        <taxon>Metazoa</taxon>
        <taxon>Chordata</taxon>
        <taxon>Craniata</taxon>
        <taxon>Vertebrata</taxon>
        <taxon>Cyclostomata</taxon>
        <taxon>Myxini</taxon>
        <taxon>Myxiniformes</taxon>
        <taxon>Myxinidae</taxon>
        <taxon>Eptatretinae</taxon>
        <taxon>Eptatretus</taxon>
    </lineage>
</organism>
<dbReference type="PROSITE" id="PS00346">
    <property type="entry name" value="ETS_DOMAIN_2"/>
    <property type="match status" value="1"/>
</dbReference>
<evidence type="ECO:0000256" key="4">
    <source>
        <dbReference type="ARBA" id="ARBA00023125"/>
    </source>
</evidence>
<evidence type="ECO:0000256" key="5">
    <source>
        <dbReference type="ARBA" id="ARBA00023163"/>
    </source>
</evidence>
<feature type="compositionally biased region" description="Basic and acidic residues" evidence="11">
    <location>
        <begin position="93"/>
        <end position="102"/>
    </location>
</feature>
<evidence type="ECO:0000313" key="14">
    <source>
        <dbReference type="Proteomes" id="UP000694388"/>
    </source>
</evidence>
<evidence type="ECO:0000256" key="2">
    <source>
        <dbReference type="ARBA" id="ARBA00005562"/>
    </source>
</evidence>
<dbReference type="PANTHER" id="PTHR11849">
    <property type="entry name" value="ETS"/>
    <property type="match status" value="1"/>
</dbReference>
<dbReference type="GO" id="GO:0043565">
    <property type="term" value="F:sequence-specific DNA binding"/>
    <property type="evidence" value="ECO:0007669"/>
    <property type="project" value="InterPro"/>
</dbReference>
<dbReference type="SUPFAM" id="SSF46785">
    <property type="entry name" value="Winged helix' DNA-binding domain"/>
    <property type="match status" value="1"/>
</dbReference>
<dbReference type="PROSITE" id="PS00345">
    <property type="entry name" value="ETS_DOMAIN_1"/>
    <property type="match status" value="1"/>
</dbReference>
<name>A0A8C4QS13_EPTBU</name>
<evidence type="ECO:0000256" key="1">
    <source>
        <dbReference type="ARBA" id="ARBA00004123"/>
    </source>
</evidence>
<dbReference type="InterPro" id="IPR000418">
    <property type="entry name" value="Ets_dom"/>
</dbReference>
<evidence type="ECO:0000256" key="11">
    <source>
        <dbReference type="SAM" id="MobiDB-lite"/>
    </source>
</evidence>
<evidence type="ECO:0000259" key="12">
    <source>
        <dbReference type="PROSITE" id="PS50061"/>
    </source>
</evidence>
<evidence type="ECO:0000256" key="10">
    <source>
        <dbReference type="RuleBase" id="RU004019"/>
    </source>
</evidence>
<evidence type="ECO:0000256" key="9">
    <source>
        <dbReference type="ARBA" id="ARBA00074964"/>
    </source>
</evidence>